<dbReference type="EMBL" id="JADEWZ010000112">
    <property type="protein sequence ID" value="MBE9119224.1"/>
    <property type="molecule type" value="Genomic_DNA"/>
</dbReference>
<evidence type="ECO:0000259" key="1">
    <source>
        <dbReference type="Pfam" id="PF13808"/>
    </source>
</evidence>
<reference evidence="2" key="1">
    <citation type="submission" date="2020-10" db="EMBL/GenBank/DDBJ databases">
        <authorList>
            <person name="Castelo-Branco R."/>
            <person name="Eusebio N."/>
            <person name="Adriana R."/>
            <person name="Vieira A."/>
            <person name="Brugerolle De Fraissinette N."/>
            <person name="Rezende De Castro R."/>
            <person name="Schneider M.P."/>
            <person name="Vasconcelos V."/>
            <person name="Leao P.N."/>
        </authorList>
    </citation>
    <scope>NUCLEOTIDE SEQUENCE</scope>
    <source>
        <strain evidence="2">LEGE 07157</strain>
    </source>
</reference>
<evidence type="ECO:0000313" key="2">
    <source>
        <dbReference type="EMBL" id="MBE9119224.1"/>
    </source>
</evidence>
<dbReference type="Proteomes" id="UP000654482">
    <property type="component" value="Unassembled WGS sequence"/>
</dbReference>
<dbReference type="PANTHER" id="PTHR30298">
    <property type="entry name" value="H REPEAT-ASSOCIATED PREDICTED TRANSPOSASE"/>
    <property type="match status" value="1"/>
</dbReference>
<dbReference type="InterPro" id="IPR032806">
    <property type="entry name" value="YbfD_N"/>
</dbReference>
<dbReference type="InterPro" id="IPR051698">
    <property type="entry name" value="Transposase_11-like"/>
</dbReference>
<evidence type="ECO:0000313" key="3">
    <source>
        <dbReference type="Proteomes" id="UP000654482"/>
    </source>
</evidence>
<comment type="caution">
    <text evidence="2">The sequence shown here is derived from an EMBL/GenBank/DDBJ whole genome shotgun (WGS) entry which is preliminary data.</text>
</comment>
<accession>A0A8J7J748</accession>
<sequence>MLLPPLPSPVTSESSNGLSAERIEILEAFCEIRDPRKALGKRHQVSLCLALFTLAVTAGNQGFLAIGDWLKSYESELIELFNPPKQRIPSYSTIRRVLLNLDYQQYSAALARFFGIEVRPGETLAVDGKVLRGSYQLETDNRDSPPHRAIMLVSAYLVERGLILEPHQVESKTNEIKALPEFIKHLALQGVVFAFDAISTQKNLSTHC</sequence>
<dbReference type="Pfam" id="PF13808">
    <property type="entry name" value="DDE_Tnp_1_assoc"/>
    <property type="match status" value="1"/>
</dbReference>
<proteinExistence type="predicted"/>
<organism evidence="2 3">
    <name type="scientific">Lusitaniella coriacea LEGE 07157</name>
    <dbReference type="NCBI Taxonomy" id="945747"/>
    <lineage>
        <taxon>Bacteria</taxon>
        <taxon>Bacillati</taxon>
        <taxon>Cyanobacteriota</taxon>
        <taxon>Cyanophyceae</taxon>
        <taxon>Spirulinales</taxon>
        <taxon>Lusitaniellaceae</taxon>
        <taxon>Lusitaniella</taxon>
    </lineage>
</organism>
<dbReference type="InterPro" id="IPR047647">
    <property type="entry name" value="ISAs1_transpos"/>
</dbReference>
<dbReference type="AlphaFoldDB" id="A0A8J7J748"/>
<dbReference type="PANTHER" id="PTHR30298:SF0">
    <property type="entry name" value="PROTEIN YBFL-RELATED"/>
    <property type="match status" value="1"/>
</dbReference>
<keyword evidence="3" id="KW-1185">Reference proteome</keyword>
<feature type="domain" description="H repeat-associated protein N-terminal" evidence="1">
    <location>
        <begin position="27"/>
        <end position="113"/>
    </location>
</feature>
<protein>
    <submittedName>
        <fullName evidence="2">ISAs1 family transposase</fullName>
    </submittedName>
</protein>
<name>A0A8J7J748_9CYAN</name>
<gene>
    <name evidence="2" type="ORF">IQ249_25570</name>
</gene>
<dbReference type="NCBIfam" id="NF033564">
    <property type="entry name" value="transpos_ISAs1"/>
    <property type="match status" value="1"/>
</dbReference>